<keyword evidence="4 9" id="KW-0813">Transport</keyword>
<name>A0A3N1KUL0_9PROT</name>
<evidence type="ECO:0000256" key="6">
    <source>
        <dbReference type="ARBA" id="ARBA00022692"/>
    </source>
</evidence>
<feature type="transmembrane region" description="Helical" evidence="9">
    <location>
        <begin position="145"/>
        <end position="167"/>
    </location>
</feature>
<dbReference type="PROSITE" id="PS50928">
    <property type="entry name" value="ABC_TM1"/>
    <property type="match status" value="1"/>
</dbReference>
<reference evidence="12 13" key="1">
    <citation type="submission" date="2018-11" db="EMBL/GenBank/DDBJ databases">
        <title>Genomic Encyclopedia of Type Strains, Phase IV (KMG-IV): sequencing the most valuable type-strain genomes for metagenomic binning, comparative biology and taxonomic classification.</title>
        <authorList>
            <person name="Goeker M."/>
        </authorList>
    </citation>
    <scope>NUCLEOTIDE SEQUENCE [LARGE SCALE GENOMIC DNA]</scope>
    <source>
        <strain evidence="12 13">DSM 5900</strain>
    </source>
</reference>
<dbReference type="AlphaFoldDB" id="A0A3N1KUL0"/>
<keyword evidence="13" id="KW-1185">Reference proteome</keyword>
<dbReference type="SUPFAM" id="SSF161098">
    <property type="entry name" value="MetI-like"/>
    <property type="match status" value="1"/>
</dbReference>
<dbReference type="Proteomes" id="UP000278222">
    <property type="component" value="Unassembled WGS sequence"/>
</dbReference>
<keyword evidence="5 10" id="KW-1003">Cell membrane</keyword>
<comment type="function">
    <text evidence="10">Part of the ABC transporter complex UgpBAEC involved in sn-glycerol-3-phosphate (G3P) import. Probably responsible for the translocation of the substrate across the membrane.</text>
</comment>
<feature type="domain" description="ABC transmembrane type-1" evidence="11">
    <location>
        <begin position="81"/>
        <end position="273"/>
    </location>
</feature>
<dbReference type="InterPro" id="IPR000515">
    <property type="entry name" value="MetI-like"/>
</dbReference>
<evidence type="ECO:0000256" key="8">
    <source>
        <dbReference type="ARBA" id="ARBA00023136"/>
    </source>
</evidence>
<keyword evidence="8 9" id="KW-0472">Membrane</keyword>
<evidence type="ECO:0000256" key="3">
    <source>
        <dbReference type="ARBA" id="ARBA00020515"/>
    </source>
</evidence>
<evidence type="ECO:0000256" key="10">
    <source>
        <dbReference type="RuleBase" id="RU363056"/>
    </source>
</evidence>
<dbReference type="InterPro" id="IPR035906">
    <property type="entry name" value="MetI-like_sf"/>
</dbReference>
<comment type="caution">
    <text evidence="12">The sequence shown here is derived from an EMBL/GenBank/DDBJ whole genome shotgun (WGS) entry which is preliminary data.</text>
</comment>
<feature type="transmembrane region" description="Helical" evidence="9">
    <location>
        <begin position="201"/>
        <end position="222"/>
    </location>
</feature>
<feature type="transmembrane region" description="Helical" evidence="9">
    <location>
        <begin position="85"/>
        <end position="109"/>
    </location>
</feature>
<evidence type="ECO:0000256" key="1">
    <source>
        <dbReference type="ARBA" id="ARBA00004651"/>
    </source>
</evidence>
<dbReference type="Gene3D" id="1.10.3720.10">
    <property type="entry name" value="MetI-like"/>
    <property type="match status" value="1"/>
</dbReference>
<proteinExistence type="inferred from homology"/>
<dbReference type="CDD" id="cd06261">
    <property type="entry name" value="TM_PBP2"/>
    <property type="match status" value="1"/>
</dbReference>
<dbReference type="Pfam" id="PF00528">
    <property type="entry name" value="BPD_transp_1"/>
    <property type="match status" value="1"/>
</dbReference>
<evidence type="ECO:0000256" key="9">
    <source>
        <dbReference type="RuleBase" id="RU363032"/>
    </source>
</evidence>
<organism evidence="12 13">
    <name type="scientific">Stella humosa</name>
    <dbReference type="NCBI Taxonomy" id="94"/>
    <lineage>
        <taxon>Bacteria</taxon>
        <taxon>Pseudomonadati</taxon>
        <taxon>Pseudomonadota</taxon>
        <taxon>Alphaproteobacteria</taxon>
        <taxon>Rhodospirillales</taxon>
        <taxon>Stellaceae</taxon>
        <taxon>Stella</taxon>
    </lineage>
</organism>
<comment type="subunit">
    <text evidence="2 10">The complex is composed of two ATP-binding proteins (UgpC), two transmembrane proteins (UgpA and UgpE) and a solute-binding protein (UgpB).</text>
</comment>
<feature type="transmembrane region" description="Helical" evidence="9">
    <location>
        <begin position="20"/>
        <end position="41"/>
    </location>
</feature>
<protein>
    <recommendedName>
        <fullName evidence="3 10">sn-glycerol-3-phosphate transport system permease protein UgpE</fullName>
    </recommendedName>
</protein>
<evidence type="ECO:0000256" key="4">
    <source>
        <dbReference type="ARBA" id="ARBA00022448"/>
    </source>
</evidence>
<keyword evidence="10" id="KW-0997">Cell inner membrane</keyword>
<comment type="similarity">
    <text evidence="9">Belongs to the binding-protein-dependent transport system permease family.</text>
</comment>
<feature type="transmembrane region" description="Helical" evidence="9">
    <location>
        <begin position="252"/>
        <end position="273"/>
    </location>
</feature>
<dbReference type="GO" id="GO:0005886">
    <property type="term" value="C:plasma membrane"/>
    <property type="evidence" value="ECO:0007669"/>
    <property type="project" value="UniProtKB-SubCell"/>
</dbReference>
<evidence type="ECO:0000259" key="11">
    <source>
        <dbReference type="PROSITE" id="PS50928"/>
    </source>
</evidence>
<comment type="subcellular location">
    <subcellularLocation>
        <location evidence="10">Cell inner membrane</location>
        <topology evidence="10">Multi-pass membrane protein</topology>
    </subcellularLocation>
    <subcellularLocation>
        <location evidence="1 9">Cell membrane</location>
        <topology evidence="1 9">Multi-pass membrane protein</topology>
    </subcellularLocation>
</comment>
<sequence length="287" mass="31472">MSTTSSPPPVDRAAELLRRVVIHTALVIAAVVTLFPLLWMFTTAFTPNELVFRRSMGLLPTSPTLENFAVAFKVQPVAHWLVNSMITATAIAAGKMLISIPAAFAFAHFRFRGRDWLFALIVGTMTIPYVITLIPTYIAVVKLDLYNTLTGVIVPSIAFCGFAIFFLRQSFKVVPTELLEAAVIDGAGPLRTLVSIVVPNTLPAIASLTVLSFLSAWNLYLWPHLILNDAEMKTLSIGLKLFATNQEQLQQWAPLMATAVLGLLPALAIFVFAQRFIMDAFVHSGIK</sequence>
<feature type="transmembrane region" description="Helical" evidence="9">
    <location>
        <begin position="116"/>
        <end position="139"/>
    </location>
</feature>
<evidence type="ECO:0000256" key="5">
    <source>
        <dbReference type="ARBA" id="ARBA00022475"/>
    </source>
</evidence>
<dbReference type="PANTHER" id="PTHR43744:SF8">
    <property type="entry name" value="SN-GLYCEROL-3-PHOSPHATE TRANSPORT SYSTEM PERMEASE PROTEIN UGPE"/>
    <property type="match status" value="1"/>
</dbReference>
<keyword evidence="12" id="KW-0762">Sugar transport</keyword>
<gene>
    <name evidence="10" type="primary">ugpE</name>
    <name evidence="12" type="ORF">EDC65_4693</name>
</gene>
<evidence type="ECO:0000313" key="12">
    <source>
        <dbReference type="EMBL" id="ROP83162.1"/>
    </source>
</evidence>
<evidence type="ECO:0000256" key="2">
    <source>
        <dbReference type="ARBA" id="ARBA00011557"/>
    </source>
</evidence>
<dbReference type="RefSeq" id="WP_123694176.1">
    <property type="nucleotide sequence ID" value="NZ_AP019700.1"/>
</dbReference>
<keyword evidence="6 9" id="KW-0812">Transmembrane</keyword>
<dbReference type="OrthoDB" id="9790107at2"/>
<evidence type="ECO:0000313" key="13">
    <source>
        <dbReference type="Proteomes" id="UP000278222"/>
    </source>
</evidence>
<evidence type="ECO:0000256" key="7">
    <source>
        <dbReference type="ARBA" id="ARBA00022989"/>
    </source>
</evidence>
<keyword evidence="7 9" id="KW-1133">Transmembrane helix</keyword>
<accession>A0A3N1KUL0</accession>
<dbReference type="GO" id="GO:0055085">
    <property type="term" value="P:transmembrane transport"/>
    <property type="evidence" value="ECO:0007669"/>
    <property type="project" value="InterPro"/>
</dbReference>
<dbReference type="EMBL" id="RJKX01000017">
    <property type="protein sequence ID" value="ROP83162.1"/>
    <property type="molecule type" value="Genomic_DNA"/>
</dbReference>
<dbReference type="PANTHER" id="PTHR43744">
    <property type="entry name" value="ABC TRANSPORTER PERMEASE PROTEIN MG189-RELATED-RELATED"/>
    <property type="match status" value="1"/>
</dbReference>